<dbReference type="EMBL" id="KN823376">
    <property type="protein sequence ID" value="KIO17501.1"/>
    <property type="molecule type" value="Genomic_DNA"/>
</dbReference>
<keyword evidence="3" id="KW-1185">Reference proteome</keyword>
<dbReference type="InterPro" id="IPR025856">
    <property type="entry name" value="HeH/LEM_domain"/>
</dbReference>
<dbReference type="AlphaFoldDB" id="A0A0C3Q3B9"/>
<dbReference type="OrthoDB" id="2503928at2759"/>
<dbReference type="HOGENOM" id="CLU_2293779_0_0_1"/>
<sequence length="101" mass="11356">MAPTASQVIESGEYLEPDFNPSSLTMPILLAIFIHHNIAYPSPHTKTVLIKLFNEKLKPRAGEFKKQREKESRVQASSQDVFDGVTGARMPAVEKIYEKVL</sequence>
<dbReference type="GO" id="GO:0034399">
    <property type="term" value="C:nuclear periphery"/>
    <property type="evidence" value="ECO:0007669"/>
    <property type="project" value="TreeGrafter"/>
</dbReference>
<protein>
    <recommendedName>
        <fullName evidence="1">HeH/LEM domain-containing protein</fullName>
    </recommendedName>
</protein>
<dbReference type="PANTHER" id="PTHR47808:SF2">
    <property type="entry name" value="LEM DOMAIN-CONTAINING PROTEIN 2"/>
    <property type="match status" value="1"/>
</dbReference>
<name>A0A0C3Q3B9_9AGAM</name>
<dbReference type="Pfam" id="PF12949">
    <property type="entry name" value="HeH"/>
    <property type="match status" value="1"/>
</dbReference>
<evidence type="ECO:0000313" key="3">
    <source>
        <dbReference type="Proteomes" id="UP000054248"/>
    </source>
</evidence>
<dbReference type="PANTHER" id="PTHR47808">
    <property type="entry name" value="INNER NUCLEAR MEMBRANE PROTEIN HEH2-RELATED"/>
    <property type="match status" value="1"/>
</dbReference>
<organism evidence="2 3">
    <name type="scientific">Tulasnella calospora MUT 4182</name>
    <dbReference type="NCBI Taxonomy" id="1051891"/>
    <lineage>
        <taxon>Eukaryota</taxon>
        <taxon>Fungi</taxon>
        <taxon>Dikarya</taxon>
        <taxon>Basidiomycota</taxon>
        <taxon>Agaricomycotina</taxon>
        <taxon>Agaricomycetes</taxon>
        <taxon>Cantharellales</taxon>
        <taxon>Tulasnellaceae</taxon>
        <taxon>Tulasnella</taxon>
    </lineage>
</organism>
<feature type="domain" description="HeH/LEM" evidence="1">
    <location>
        <begin position="21"/>
        <end position="55"/>
    </location>
</feature>
<accession>A0A0C3Q3B9</accession>
<dbReference type="STRING" id="1051891.A0A0C3Q3B9"/>
<dbReference type="GO" id="GO:0003682">
    <property type="term" value="F:chromatin binding"/>
    <property type="evidence" value="ECO:0007669"/>
    <property type="project" value="InterPro"/>
</dbReference>
<dbReference type="GO" id="GO:0005637">
    <property type="term" value="C:nuclear inner membrane"/>
    <property type="evidence" value="ECO:0007669"/>
    <property type="project" value="InterPro"/>
</dbReference>
<gene>
    <name evidence="2" type="ORF">M407DRAFT_32831</name>
</gene>
<evidence type="ECO:0000313" key="2">
    <source>
        <dbReference type="EMBL" id="KIO17501.1"/>
    </source>
</evidence>
<dbReference type="GO" id="GO:0005783">
    <property type="term" value="C:endoplasmic reticulum"/>
    <property type="evidence" value="ECO:0007669"/>
    <property type="project" value="TreeGrafter"/>
</dbReference>
<evidence type="ECO:0000259" key="1">
    <source>
        <dbReference type="Pfam" id="PF12949"/>
    </source>
</evidence>
<dbReference type="GO" id="GO:0071763">
    <property type="term" value="P:nuclear membrane organization"/>
    <property type="evidence" value="ECO:0007669"/>
    <property type="project" value="TreeGrafter"/>
</dbReference>
<reference evidence="3" key="2">
    <citation type="submission" date="2015-01" db="EMBL/GenBank/DDBJ databases">
        <title>Evolutionary Origins and Diversification of the Mycorrhizal Mutualists.</title>
        <authorList>
            <consortium name="DOE Joint Genome Institute"/>
            <consortium name="Mycorrhizal Genomics Consortium"/>
            <person name="Kohler A."/>
            <person name="Kuo A."/>
            <person name="Nagy L.G."/>
            <person name="Floudas D."/>
            <person name="Copeland A."/>
            <person name="Barry K.W."/>
            <person name="Cichocki N."/>
            <person name="Veneault-Fourrey C."/>
            <person name="LaButti K."/>
            <person name="Lindquist E.A."/>
            <person name="Lipzen A."/>
            <person name="Lundell T."/>
            <person name="Morin E."/>
            <person name="Murat C."/>
            <person name="Riley R."/>
            <person name="Ohm R."/>
            <person name="Sun H."/>
            <person name="Tunlid A."/>
            <person name="Henrissat B."/>
            <person name="Grigoriev I.V."/>
            <person name="Hibbett D.S."/>
            <person name="Martin F."/>
        </authorList>
    </citation>
    <scope>NUCLEOTIDE SEQUENCE [LARGE SCALE GENOMIC DNA]</scope>
    <source>
        <strain evidence="3">MUT 4182</strain>
    </source>
</reference>
<dbReference type="CDD" id="cd12935">
    <property type="entry name" value="LEM_like"/>
    <property type="match status" value="1"/>
</dbReference>
<dbReference type="InterPro" id="IPR044780">
    <property type="entry name" value="Heh2/Src1"/>
</dbReference>
<reference evidence="2 3" key="1">
    <citation type="submission" date="2014-04" db="EMBL/GenBank/DDBJ databases">
        <authorList>
            <consortium name="DOE Joint Genome Institute"/>
            <person name="Kuo A."/>
            <person name="Girlanda M."/>
            <person name="Perotto S."/>
            <person name="Kohler A."/>
            <person name="Nagy L.G."/>
            <person name="Floudas D."/>
            <person name="Copeland A."/>
            <person name="Barry K.W."/>
            <person name="Cichocki N."/>
            <person name="Veneault-Fourrey C."/>
            <person name="LaButti K."/>
            <person name="Lindquist E.A."/>
            <person name="Lipzen A."/>
            <person name="Lundell T."/>
            <person name="Morin E."/>
            <person name="Murat C."/>
            <person name="Sun H."/>
            <person name="Tunlid A."/>
            <person name="Henrissat B."/>
            <person name="Grigoriev I.V."/>
            <person name="Hibbett D.S."/>
            <person name="Martin F."/>
            <person name="Nordberg H.P."/>
            <person name="Cantor M.N."/>
            <person name="Hua S.X."/>
        </authorList>
    </citation>
    <scope>NUCLEOTIDE SEQUENCE [LARGE SCALE GENOMIC DNA]</scope>
    <source>
        <strain evidence="2 3">MUT 4182</strain>
    </source>
</reference>
<proteinExistence type="predicted"/>
<dbReference type="Proteomes" id="UP000054248">
    <property type="component" value="Unassembled WGS sequence"/>
</dbReference>